<feature type="domain" description="Peptidase S1" evidence="8">
    <location>
        <begin position="33"/>
        <end position="277"/>
    </location>
</feature>
<comment type="subcellular location">
    <subcellularLocation>
        <location evidence="1">Secreted</location>
        <location evidence="1">Extracellular space</location>
    </subcellularLocation>
</comment>
<dbReference type="InterPro" id="IPR001314">
    <property type="entry name" value="Peptidase_S1A"/>
</dbReference>
<dbReference type="GO" id="GO:0006508">
    <property type="term" value="P:proteolysis"/>
    <property type="evidence" value="ECO:0007669"/>
    <property type="project" value="UniProtKB-KW"/>
</dbReference>
<feature type="signal peptide" evidence="7">
    <location>
        <begin position="1"/>
        <end position="17"/>
    </location>
</feature>
<sequence length="279" mass="30217">MSPKVIVVFAFLAVALAGKPYLGFRLPYDWTQVVGGEDAPRSAYPFIVSLQWGIANVFSHHFCAGSILNENWIVTAAHCINAVPSVGLFQISAGRHKLRQRESSKQNVHVAKTWVHENYGGSVGPYDIGLLKLSGPLKMTKEVQAIKLPEEGSVPEKGDAILCGWGSTSRTETPSKPDSLQHANVTYIDLITCDATVERLTGTSHIHHTNVCTGSVTNDIAACIGDSGGPLFEKKNSNFVLTGIVSWGFVPCGIEPDAPSVFTNPSMHIHWIENIINNN</sequence>
<dbReference type="FunFam" id="2.40.10.10:FF:000068">
    <property type="entry name" value="transmembrane protease serine 2"/>
    <property type="match status" value="1"/>
</dbReference>
<dbReference type="PROSITE" id="PS00135">
    <property type="entry name" value="TRYPSIN_SER"/>
    <property type="match status" value="1"/>
</dbReference>
<protein>
    <submittedName>
        <fullName evidence="10">Trypsin-1-like</fullName>
    </submittedName>
</protein>
<dbReference type="PANTHER" id="PTHR24252:SF7">
    <property type="entry name" value="HYALIN"/>
    <property type="match status" value="1"/>
</dbReference>
<dbReference type="PRINTS" id="PR00722">
    <property type="entry name" value="CHYMOTRYPSIN"/>
</dbReference>
<dbReference type="GO" id="GO:0005576">
    <property type="term" value="C:extracellular region"/>
    <property type="evidence" value="ECO:0007669"/>
    <property type="project" value="UniProtKB-SubCell"/>
</dbReference>
<dbReference type="InterPro" id="IPR001254">
    <property type="entry name" value="Trypsin_dom"/>
</dbReference>
<dbReference type="InterPro" id="IPR043504">
    <property type="entry name" value="Peptidase_S1_PA_chymotrypsin"/>
</dbReference>
<keyword evidence="4 6" id="KW-0720">Serine protease</keyword>
<evidence type="ECO:0000256" key="4">
    <source>
        <dbReference type="ARBA" id="ARBA00022825"/>
    </source>
</evidence>
<dbReference type="InterPro" id="IPR018114">
    <property type="entry name" value="TRYPSIN_HIS"/>
</dbReference>
<evidence type="ECO:0000259" key="8">
    <source>
        <dbReference type="PROSITE" id="PS50240"/>
    </source>
</evidence>
<accession>A0A6P3XYS1</accession>
<name>A0A6P3XYS1_DINQU</name>
<proteinExistence type="predicted"/>
<keyword evidence="9" id="KW-1185">Reference proteome</keyword>
<dbReference type="SMART" id="SM00020">
    <property type="entry name" value="Tryp_SPc"/>
    <property type="match status" value="1"/>
</dbReference>
<evidence type="ECO:0000256" key="1">
    <source>
        <dbReference type="ARBA" id="ARBA00004239"/>
    </source>
</evidence>
<dbReference type="AlphaFoldDB" id="A0A6P3XYS1"/>
<dbReference type="PROSITE" id="PS00134">
    <property type="entry name" value="TRYPSIN_HIS"/>
    <property type="match status" value="1"/>
</dbReference>
<dbReference type="GeneID" id="106748784"/>
<organism evidence="9 10">
    <name type="scientific">Dinoponera quadriceps</name>
    <name type="common">South American ant</name>
    <dbReference type="NCBI Taxonomy" id="609295"/>
    <lineage>
        <taxon>Eukaryota</taxon>
        <taxon>Metazoa</taxon>
        <taxon>Ecdysozoa</taxon>
        <taxon>Arthropoda</taxon>
        <taxon>Hexapoda</taxon>
        <taxon>Insecta</taxon>
        <taxon>Pterygota</taxon>
        <taxon>Neoptera</taxon>
        <taxon>Endopterygota</taxon>
        <taxon>Hymenoptera</taxon>
        <taxon>Apocrita</taxon>
        <taxon>Aculeata</taxon>
        <taxon>Formicoidea</taxon>
        <taxon>Formicidae</taxon>
        <taxon>Ponerinae</taxon>
        <taxon>Ponerini</taxon>
        <taxon>Dinoponera</taxon>
    </lineage>
</organism>
<dbReference type="InterPro" id="IPR009003">
    <property type="entry name" value="Peptidase_S1_PA"/>
</dbReference>
<reference evidence="10" key="1">
    <citation type="submission" date="2025-08" db="UniProtKB">
        <authorList>
            <consortium name="RefSeq"/>
        </authorList>
    </citation>
    <scope>IDENTIFICATION</scope>
</reference>
<keyword evidence="2 6" id="KW-0645">Protease</keyword>
<gene>
    <name evidence="10" type="primary">LOC106748784</name>
</gene>
<evidence type="ECO:0000256" key="2">
    <source>
        <dbReference type="ARBA" id="ARBA00022670"/>
    </source>
</evidence>
<keyword evidence="5" id="KW-1015">Disulfide bond</keyword>
<keyword evidence="7" id="KW-0732">Signal</keyword>
<dbReference type="PROSITE" id="PS50240">
    <property type="entry name" value="TRYPSIN_DOM"/>
    <property type="match status" value="1"/>
</dbReference>
<dbReference type="PANTHER" id="PTHR24252">
    <property type="entry name" value="ACROSIN-RELATED"/>
    <property type="match status" value="1"/>
</dbReference>
<dbReference type="InterPro" id="IPR033116">
    <property type="entry name" value="TRYPSIN_SER"/>
</dbReference>
<dbReference type="SUPFAM" id="SSF50494">
    <property type="entry name" value="Trypsin-like serine proteases"/>
    <property type="match status" value="1"/>
</dbReference>
<dbReference type="GO" id="GO:0004252">
    <property type="term" value="F:serine-type endopeptidase activity"/>
    <property type="evidence" value="ECO:0007669"/>
    <property type="project" value="InterPro"/>
</dbReference>
<evidence type="ECO:0000256" key="6">
    <source>
        <dbReference type="RuleBase" id="RU363034"/>
    </source>
</evidence>
<evidence type="ECO:0000313" key="9">
    <source>
        <dbReference type="Proteomes" id="UP000515204"/>
    </source>
</evidence>
<dbReference type="Gene3D" id="2.40.10.10">
    <property type="entry name" value="Trypsin-like serine proteases"/>
    <property type="match status" value="1"/>
</dbReference>
<dbReference type="KEGG" id="dqu:106748784"/>
<feature type="chain" id="PRO_5028021203" evidence="7">
    <location>
        <begin position="18"/>
        <end position="279"/>
    </location>
</feature>
<dbReference type="Pfam" id="PF00089">
    <property type="entry name" value="Trypsin"/>
    <property type="match status" value="1"/>
</dbReference>
<evidence type="ECO:0000256" key="5">
    <source>
        <dbReference type="ARBA" id="ARBA00023157"/>
    </source>
</evidence>
<dbReference type="FunFam" id="2.40.10.10:FF:000036">
    <property type="entry name" value="Trypsin beta"/>
    <property type="match status" value="1"/>
</dbReference>
<dbReference type="OrthoDB" id="10061449at2759"/>
<evidence type="ECO:0000256" key="7">
    <source>
        <dbReference type="SAM" id="SignalP"/>
    </source>
</evidence>
<dbReference type="CDD" id="cd00190">
    <property type="entry name" value="Tryp_SPc"/>
    <property type="match status" value="1"/>
</dbReference>
<dbReference type="Proteomes" id="UP000515204">
    <property type="component" value="Unplaced"/>
</dbReference>
<keyword evidence="3 6" id="KW-0378">Hydrolase</keyword>
<dbReference type="RefSeq" id="XP_014483134.1">
    <property type="nucleotide sequence ID" value="XM_014627648.1"/>
</dbReference>
<evidence type="ECO:0000256" key="3">
    <source>
        <dbReference type="ARBA" id="ARBA00022801"/>
    </source>
</evidence>
<evidence type="ECO:0000313" key="10">
    <source>
        <dbReference type="RefSeq" id="XP_014483134.1"/>
    </source>
</evidence>